<dbReference type="Gene3D" id="3.40.30.10">
    <property type="entry name" value="Glutaredoxin"/>
    <property type="match status" value="1"/>
</dbReference>
<dbReference type="AlphaFoldDB" id="A0A6M8EAJ9"/>
<dbReference type="EMBL" id="CP042652">
    <property type="protein sequence ID" value="QKE28333.1"/>
    <property type="molecule type" value="Genomic_DNA"/>
</dbReference>
<dbReference type="SUPFAM" id="SSF52833">
    <property type="entry name" value="Thioredoxin-like"/>
    <property type="match status" value="1"/>
</dbReference>
<protein>
    <submittedName>
        <fullName evidence="5">Protein disulfide reductase, TlpA family</fullName>
    </submittedName>
</protein>
<proteinExistence type="predicted"/>
<name>A0A6M8EAJ9_9BACT</name>
<comment type="subcellular location">
    <subcellularLocation>
        <location evidence="1">Cell envelope</location>
    </subcellularLocation>
</comment>
<dbReference type="PANTHER" id="PTHR42852">
    <property type="entry name" value="THIOL:DISULFIDE INTERCHANGE PROTEIN DSBE"/>
    <property type="match status" value="1"/>
</dbReference>
<dbReference type="GO" id="GO:0030313">
    <property type="term" value="C:cell envelope"/>
    <property type="evidence" value="ECO:0007669"/>
    <property type="project" value="UniProtKB-SubCell"/>
</dbReference>
<evidence type="ECO:0000313" key="5">
    <source>
        <dbReference type="EMBL" id="QKE28333.1"/>
    </source>
</evidence>
<feature type="domain" description="Thioredoxin" evidence="4">
    <location>
        <begin position="37"/>
        <end position="188"/>
    </location>
</feature>
<evidence type="ECO:0000259" key="4">
    <source>
        <dbReference type="PROSITE" id="PS51352"/>
    </source>
</evidence>
<evidence type="ECO:0000256" key="2">
    <source>
        <dbReference type="ARBA" id="ARBA00022748"/>
    </source>
</evidence>
<keyword evidence="3" id="KW-0676">Redox-active center</keyword>
<evidence type="ECO:0000313" key="6">
    <source>
        <dbReference type="Proteomes" id="UP000503483"/>
    </source>
</evidence>
<dbReference type="InterPro" id="IPR013740">
    <property type="entry name" value="Redoxin"/>
</dbReference>
<reference evidence="5 6" key="1">
    <citation type="submission" date="2019-08" db="EMBL/GenBank/DDBJ databases">
        <title>Complete genome sequence of Arcobacter acticola.</title>
        <authorList>
            <person name="Miller W."/>
        </authorList>
    </citation>
    <scope>NUCLEOTIDE SEQUENCE [LARGE SCALE GENOMIC DNA]</scope>
    <source>
        <strain evidence="5 6">KCTC 52212</strain>
    </source>
</reference>
<dbReference type="PANTHER" id="PTHR42852:SF17">
    <property type="entry name" value="THIOREDOXIN-LIKE PROTEIN HI_1115"/>
    <property type="match status" value="1"/>
</dbReference>
<organism evidence="5 6">
    <name type="scientific">Arcobacter acticola</name>
    <dbReference type="NCBI Taxonomy" id="1849015"/>
    <lineage>
        <taxon>Bacteria</taxon>
        <taxon>Pseudomonadati</taxon>
        <taxon>Campylobacterota</taxon>
        <taxon>Epsilonproteobacteria</taxon>
        <taxon>Campylobacterales</taxon>
        <taxon>Arcobacteraceae</taxon>
        <taxon>Arcobacter</taxon>
    </lineage>
</organism>
<dbReference type="KEGG" id="paco:AACT_1151"/>
<dbReference type="Pfam" id="PF08534">
    <property type="entry name" value="Redoxin"/>
    <property type="match status" value="1"/>
</dbReference>
<dbReference type="GO" id="GO:0017004">
    <property type="term" value="P:cytochrome complex assembly"/>
    <property type="evidence" value="ECO:0007669"/>
    <property type="project" value="UniProtKB-KW"/>
</dbReference>
<dbReference type="InterPro" id="IPR050553">
    <property type="entry name" value="Thioredoxin_ResA/DsbE_sf"/>
</dbReference>
<dbReference type="CDD" id="cd02966">
    <property type="entry name" value="TlpA_like_family"/>
    <property type="match status" value="1"/>
</dbReference>
<dbReference type="PROSITE" id="PS51352">
    <property type="entry name" value="THIOREDOXIN_2"/>
    <property type="match status" value="1"/>
</dbReference>
<gene>
    <name evidence="5" type="ORF">AACT_1151</name>
</gene>
<dbReference type="InterPro" id="IPR013766">
    <property type="entry name" value="Thioredoxin_domain"/>
</dbReference>
<dbReference type="InterPro" id="IPR036249">
    <property type="entry name" value="Thioredoxin-like_sf"/>
</dbReference>
<keyword evidence="6" id="KW-1185">Reference proteome</keyword>
<sequence length="188" mass="21696">MQFKTIAFLSILSILFFAGCDSKENKEDTNESKVEKVEIVEKRTEFQLKATDNSIINIKLENDKIIVKEHPDKMVLLTFFATWCPPCKVEIPNLIKLQEDYRNDLVVVSILLEEMKTNEDILAFIKEFNINYTVTNSPDGFEFAKEIGGVKSIPTMYLLNKEGTIFQKYVGLVPNEMMEMDIKKVLQK</sequence>
<dbReference type="PROSITE" id="PS00194">
    <property type="entry name" value="THIOREDOXIN_1"/>
    <property type="match status" value="1"/>
</dbReference>
<dbReference type="Proteomes" id="UP000503483">
    <property type="component" value="Chromosome"/>
</dbReference>
<evidence type="ECO:0000256" key="1">
    <source>
        <dbReference type="ARBA" id="ARBA00004196"/>
    </source>
</evidence>
<dbReference type="PROSITE" id="PS51257">
    <property type="entry name" value="PROKAR_LIPOPROTEIN"/>
    <property type="match status" value="1"/>
</dbReference>
<dbReference type="GO" id="GO:0016491">
    <property type="term" value="F:oxidoreductase activity"/>
    <property type="evidence" value="ECO:0007669"/>
    <property type="project" value="InterPro"/>
</dbReference>
<dbReference type="RefSeq" id="WP_172125847.1">
    <property type="nucleotide sequence ID" value="NZ_CP042652.1"/>
</dbReference>
<keyword evidence="2" id="KW-0201">Cytochrome c-type biogenesis</keyword>
<dbReference type="InterPro" id="IPR017937">
    <property type="entry name" value="Thioredoxin_CS"/>
</dbReference>
<accession>A0A6M8EAJ9</accession>
<evidence type="ECO:0000256" key="3">
    <source>
        <dbReference type="ARBA" id="ARBA00023284"/>
    </source>
</evidence>